<accession>A0A4R7Z318</accession>
<sequence length="340" mass="39851">MNKNNWVGELNYIEPNYDYQKLLANLTKKELTETRKLWDFHGISQLNKAALIEELIKRINDNLESWILLLGSDQIEFLKEIISRCENYSAAYFELNEIVYYIADYFQARGVVFFGRHQDTALFLIPEELRFKIKSILNKKSVQKQIKLNDNYIKYAVGSAIYYGVLTPDLLYESLTRYMKIEERVDPLDVVLEYAQSSMIAYSIGPFFIVTAVEDAREILIERESRSGLDYFIPSKKAVENAYQKGHPSWNLAQRRFKKKLIKTYKLSAEDAEMLIFNFSLLIKNNISTGEIIRILAESFEIDVFENKDELIQLINDFHNNTRQWVLKGHTPAEVYTKNK</sequence>
<organism evidence="1 2">
    <name type="scientific">Halanaerobium saccharolyticum</name>
    <dbReference type="NCBI Taxonomy" id="43595"/>
    <lineage>
        <taxon>Bacteria</taxon>
        <taxon>Bacillati</taxon>
        <taxon>Bacillota</taxon>
        <taxon>Clostridia</taxon>
        <taxon>Halanaerobiales</taxon>
        <taxon>Halanaerobiaceae</taxon>
        <taxon>Halanaerobium</taxon>
    </lineage>
</organism>
<dbReference type="Proteomes" id="UP000294697">
    <property type="component" value="Unassembled WGS sequence"/>
</dbReference>
<dbReference type="OrthoDB" id="9814022at2"/>
<comment type="caution">
    <text evidence="1">The sequence shown here is derived from an EMBL/GenBank/DDBJ whole genome shotgun (WGS) entry which is preliminary data.</text>
</comment>
<name>A0A4R7Z318_9FIRM</name>
<gene>
    <name evidence="1" type="ORF">C8C77_10814</name>
</gene>
<reference evidence="1 2" key="1">
    <citation type="submission" date="2019-03" db="EMBL/GenBank/DDBJ databases">
        <title>Subsurface microbial communities from deep shales in Ohio and West Virginia, USA.</title>
        <authorList>
            <person name="Wrighton K."/>
        </authorList>
    </citation>
    <scope>NUCLEOTIDE SEQUENCE [LARGE SCALE GENOMIC DNA]</scope>
    <source>
        <strain evidence="1 2">MSL9.2</strain>
    </source>
</reference>
<evidence type="ECO:0000313" key="1">
    <source>
        <dbReference type="EMBL" id="TDW05244.1"/>
    </source>
</evidence>
<proteinExistence type="predicted"/>
<dbReference type="RefSeq" id="WP_111571599.1">
    <property type="nucleotide sequence ID" value="NZ_QLME01000005.1"/>
</dbReference>
<dbReference type="AlphaFoldDB" id="A0A4R7Z318"/>
<evidence type="ECO:0000313" key="2">
    <source>
        <dbReference type="Proteomes" id="UP000294697"/>
    </source>
</evidence>
<protein>
    <submittedName>
        <fullName evidence="1">Uncharacterized protein</fullName>
    </submittedName>
</protein>
<dbReference type="EMBL" id="SODA01000008">
    <property type="protein sequence ID" value="TDW05244.1"/>
    <property type="molecule type" value="Genomic_DNA"/>
</dbReference>